<proteinExistence type="predicted"/>
<comment type="caution">
    <text evidence="1">The sequence shown here is derived from an EMBL/GenBank/DDBJ whole genome shotgun (WGS) entry which is preliminary data.</text>
</comment>
<sequence>MEDTTLNISPRRRAICARSLSLAHGSISLLDLNFPLPPSNKGAEQNRCNDKPDFSGFSWKPRLVHPSAGLLAPISPRTVLHKPGAPSDNKSAS</sequence>
<dbReference type="Proteomes" id="UP001303115">
    <property type="component" value="Unassembled WGS sequence"/>
</dbReference>
<protein>
    <submittedName>
        <fullName evidence="1">Uncharacterized protein</fullName>
    </submittedName>
</protein>
<keyword evidence="2" id="KW-1185">Reference proteome</keyword>
<gene>
    <name evidence="1" type="ORF">C8A01DRAFT_16082</name>
</gene>
<name>A0AAN6PJ11_9PEZI</name>
<dbReference type="EMBL" id="MU854386">
    <property type="protein sequence ID" value="KAK4040036.1"/>
    <property type="molecule type" value="Genomic_DNA"/>
</dbReference>
<reference evidence="2" key="1">
    <citation type="journal article" date="2023" name="Mol. Phylogenet. Evol.">
        <title>Genome-scale phylogeny and comparative genomics of the fungal order Sordariales.</title>
        <authorList>
            <person name="Hensen N."/>
            <person name="Bonometti L."/>
            <person name="Westerberg I."/>
            <person name="Brannstrom I.O."/>
            <person name="Guillou S."/>
            <person name="Cros-Aarteil S."/>
            <person name="Calhoun S."/>
            <person name="Haridas S."/>
            <person name="Kuo A."/>
            <person name="Mondo S."/>
            <person name="Pangilinan J."/>
            <person name="Riley R."/>
            <person name="LaButti K."/>
            <person name="Andreopoulos B."/>
            <person name="Lipzen A."/>
            <person name="Chen C."/>
            <person name="Yan M."/>
            <person name="Daum C."/>
            <person name="Ng V."/>
            <person name="Clum A."/>
            <person name="Steindorff A."/>
            <person name="Ohm R.A."/>
            <person name="Martin F."/>
            <person name="Silar P."/>
            <person name="Natvig D.O."/>
            <person name="Lalanne C."/>
            <person name="Gautier V."/>
            <person name="Ament-Velasquez S.L."/>
            <person name="Kruys A."/>
            <person name="Hutchinson M.I."/>
            <person name="Powell A.J."/>
            <person name="Barry K."/>
            <person name="Miller A.N."/>
            <person name="Grigoriev I.V."/>
            <person name="Debuchy R."/>
            <person name="Gladieux P."/>
            <person name="Hiltunen Thoren M."/>
            <person name="Johannesson H."/>
        </authorList>
    </citation>
    <scope>NUCLEOTIDE SEQUENCE [LARGE SCALE GENOMIC DNA]</scope>
    <source>
        <strain evidence="2">CBS 284.82</strain>
    </source>
</reference>
<evidence type="ECO:0000313" key="1">
    <source>
        <dbReference type="EMBL" id="KAK4040036.1"/>
    </source>
</evidence>
<dbReference type="AlphaFoldDB" id="A0AAN6PJ11"/>
<organism evidence="1 2">
    <name type="scientific">Parachaetomium inaequale</name>
    <dbReference type="NCBI Taxonomy" id="2588326"/>
    <lineage>
        <taxon>Eukaryota</taxon>
        <taxon>Fungi</taxon>
        <taxon>Dikarya</taxon>
        <taxon>Ascomycota</taxon>
        <taxon>Pezizomycotina</taxon>
        <taxon>Sordariomycetes</taxon>
        <taxon>Sordariomycetidae</taxon>
        <taxon>Sordariales</taxon>
        <taxon>Chaetomiaceae</taxon>
        <taxon>Parachaetomium</taxon>
    </lineage>
</organism>
<accession>A0AAN6PJ11</accession>
<evidence type="ECO:0000313" key="2">
    <source>
        <dbReference type="Proteomes" id="UP001303115"/>
    </source>
</evidence>